<evidence type="ECO:0000256" key="2">
    <source>
        <dbReference type="ARBA" id="ARBA00007324"/>
    </source>
</evidence>
<dbReference type="EMBL" id="JAKWFO010000004">
    <property type="protein sequence ID" value="KAI9637729.1"/>
    <property type="molecule type" value="Genomic_DNA"/>
</dbReference>
<evidence type="ECO:0000256" key="8">
    <source>
        <dbReference type="ARBA" id="ARBA00045608"/>
    </source>
</evidence>
<dbReference type="GO" id="GO:0045047">
    <property type="term" value="P:protein targeting to ER"/>
    <property type="evidence" value="ECO:0007669"/>
    <property type="project" value="TreeGrafter"/>
</dbReference>
<keyword evidence="6 10" id="KW-1133">Transmembrane helix</keyword>
<comment type="subcellular location">
    <subcellularLocation>
        <location evidence="1">Endoplasmic reticulum membrane</location>
        <topology evidence="1">Multi-pass membrane protein</topology>
    </subcellularLocation>
</comment>
<gene>
    <name evidence="11" type="ORF">MKK02DRAFT_43659</name>
</gene>
<feature type="compositionally biased region" description="Low complexity" evidence="9">
    <location>
        <begin position="167"/>
        <end position="195"/>
    </location>
</feature>
<evidence type="ECO:0000256" key="10">
    <source>
        <dbReference type="SAM" id="Phobius"/>
    </source>
</evidence>
<evidence type="ECO:0000256" key="7">
    <source>
        <dbReference type="ARBA" id="ARBA00023136"/>
    </source>
</evidence>
<keyword evidence="5" id="KW-0256">Endoplasmic reticulum</keyword>
<dbReference type="GO" id="GO:0005787">
    <property type="term" value="C:signal peptidase complex"/>
    <property type="evidence" value="ECO:0007669"/>
    <property type="project" value="InterPro"/>
</dbReference>
<reference evidence="11" key="1">
    <citation type="journal article" date="2022" name="G3 (Bethesda)">
        <title>High quality genome of the basidiomycete yeast Dioszegia hungarica PDD-24b-2 isolated from cloud water.</title>
        <authorList>
            <person name="Jarrige D."/>
            <person name="Haridas S."/>
            <person name="Bleykasten-Grosshans C."/>
            <person name="Joly M."/>
            <person name="Nadalig T."/>
            <person name="Sancelme M."/>
            <person name="Vuilleumier S."/>
            <person name="Grigoriev I.V."/>
            <person name="Amato P."/>
            <person name="Bringel F."/>
        </authorList>
    </citation>
    <scope>NUCLEOTIDE SEQUENCE</scope>
    <source>
        <strain evidence="11">PDD-24b-2</strain>
    </source>
</reference>
<organism evidence="11 12">
    <name type="scientific">Dioszegia hungarica</name>
    <dbReference type="NCBI Taxonomy" id="4972"/>
    <lineage>
        <taxon>Eukaryota</taxon>
        <taxon>Fungi</taxon>
        <taxon>Dikarya</taxon>
        <taxon>Basidiomycota</taxon>
        <taxon>Agaricomycotina</taxon>
        <taxon>Tremellomycetes</taxon>
        <taxon>Tremellales</taxon>
        <taxon>Bulleribasidiaceae</taxon>
        <taxon>Dioszegia</taxon>
    </lineage>
</organism>
<keyword evidence="7 10" id="KW-0472">Membrane</keyword>
<comment type="similarity">
    <text evidence="2">Belongs to the SPCS2 family.</text>
</comment>
<evidence type="ECO:0000313" key="11">
    <source>
        <dbReference type="EMBL" id="KAI9637729.1"/>
    </source>
</evidence>
<evidence type="ECO:0000256" key="9">
    <source>
        <dbReference type="SAM" id="MobiDB-lite"/>
    </source>
</evidence>
<protein>
    <recommendedName>
        <fullName evidence="3">Signal peptidase complex subunit 2</fullName>
    </recommendedName>
</protein>
<dbReference type="GO" id="GO:0006465">
    <property type="term" value="P:signal peptide processing"/>
    <property type="evidence" value="ECO:0007669"/>
    <property type="project" value="InterPro"/>
</dbReference>
<dbReference type="GeneID" id="77731747"/>
<dbReference type="InterPro" id="IPR009582">
    <property type="entry name" value="Spc2/SPCS2"/>
</dbReference>
<comment type="function">
    <text evidence="8">Component of the signal peptidase complex (SPC) which catalyzes the cleavage of N-terminal signal sequences from nascent proteins as they are translocated into the lumen of the endoplasmic reticulum. Enhances the enzymatic activity of SPC and facilitates the interactions between different components of the translocation site.</text>
</comment>
<evidence type="ECO:0000256" key="5">
    <source>
        <dbReference type="ARBA" id="ARBA00022824"/>
    </source>
</evidence>
<evidence type="ECO:0000256" key="4">
    <source>
        <dbReference type="ARBA" id="ARBA00022692"/>
    </source>
</evidence>
<keyword evidence="12" id="KW-1185">Reference proteome</keyword>
<dbReference type="PANTHER" id="PTHR13085:SF0">
    <property type="entry name" value="SIGNAL PEPTIDASE COMPLEX SUBUNIT 2"/>
    <property type="match status" value="1"/>
</dbReference>
<feature type="region of interest" description="Disordered" evidence="9">
    <location>
        <begin position="151"/>
        <end position="201"/>
    </location>
</feature>
<dbReference type="Pfam" id="PF06703">
    <property type="entry name" value="SPC25"/>
    <property type="match status" value="1"/>
</dbReference>
<dbReference type="Proteomes" id="UP001164286">
    <property type="component" value="Unassembled WGS sequence"/>
</dbReference>
<evidence type="ECO:0000256" key="6">
    <source>
        <dbReference type="ARBA" id="ARBA00022989"/>
    </source>
</evidence>
<comment type="caution">
    <text evidence="11">The sequence shown here is derived from an EMBL/GenBank/DDBJ whole genome shotgun (WGS) entry which is preliminary data.</text>
</comment>
<evidence type="ECO:0000313" key="12">
    <source>
        <dbReference type="Proteomes" id="UP001164286"/>
    </source>
</evidence>
<dbReference type="RefSeq" id="XP_052947506.1">
    <property type="nucleotide sequence ID" value="XM_053092542.1"/>
</dbReference>
<name>A0AA38HEE1_9TREE</name>
<keyword evidence="4 10" id="KW-0812">Transmembrane</keyword>
<evidence type="ECO:0000256" key="3">
    <source>
        <dbReference type="ARBA" id="ARBA00017057"/>
    </source>
</evidence>
<proteinExistence type="inferred from homology"/>
<feature type="transmembrane region" description="Helical" evidence="10">
    <location>
        <begin position="74"/>
        <end position="92"/>
    </location>
</feature>
<dbReference type="AlphaFoldDB" id="A0AA38HEE1"/>
<dbReference type="PANTHER" id="PTHR13085">
    <property type="entry name" value="MICROSOMAL SIGNAL PEPTIDASE 25 KDA SUBUNIT"/>
    <property type="match status" value="1"/>
</dbReference>
<accession>A0AA38HEE1</accession>
<sequence>MAPTKKRSASGIAIPDPLASASSSHALDAMATDPLPIVKVNTANLTEIKAALDDLVKQYLADQSFTPSNLNPSIHLALGYSSVLLSVGGMLYSLRVSFEESKPVLWISVIGYFVLQTALWAWKRWVEGGEVFRGKRRRVIKRIETDHLRAVTSTSLDAPTPPQITFSPHNRPTTPSNPSSPRSISSIELSPSTSSDAIPALPSNLPGLPAATSTASLGEAPTYLLHLELSTTSNNGKSLIHKSRVVSGRGVGSFVDADGGVEEGEVRRWVAGVLSDAGLVGAEEEGLKAD</sequence>
<evidence type="ECO:0000256" key="1">
    <source>
        <dbReference type="ARBA" id="ARBA00004477"/>
    </source>
</evidence>
<feature type="transmembrane region" description="Helical" evidence="10">
    <location>
        <begin position="104"/>
        <end position="122"/>
    </location>
</feature>